<dbReference type="InterPro" id="IPR017438">
    <property type="entry name" value="ATP-NAD_kinase_N"/>
</dbReference>
<feature type="domain" description="DAGKc" evidence="5">
    <location>
        <begin position="4"/>
        <end position="130"/>
    </location>
</feature>
<dbReference type="Gene3D" id="3.40.50.10330">
    <property type="entry name" value="Probable inorganic polyphosphate/atp-NAD kinase, domain 1"/>
    <property type="match status" value="1"/>
</dbReference>
<dbReference type="InterPro" id="IPR016064">
    <property type="entry name" value="NAD/diacylglycerol_kinase_sf"/>
</dbReference>
<dbReference type="InterPro" id="IPR045540">
    <property type="entry name" value="YegS/DAGK_C"/>
</dbReference>
<dbReference type="SMART" id="SM00046">
    <property type="entry name" value="DAGKc"/>
    <property type="match status" value="1"/>
</dbReference>
<reference evidence="6 7" key="1">
    <citation type="submission" date="2020-03" db="EMBL/GenBank/DDBJ databases">
        <title>Whole genome sequencing of clinical and environmental type strains of Ochrobactrum.</title>
        <authorList>
            <person name="Dharne M."/>
        </authorList>
    </citation>
    <scope>NUCLEOTIDE SEQUENCE [LARGE SCALE GENOMIC DNA]</scope>
    <source>
        <strain evidence="6 7">CIP 109452</strain>
    </source>
</reference>
<dbReference type="Pfam" id="PF00781">
    <property type="entry name" value="DAGK_cat"/>
    <property type="match status" value="1"/>
</dbReference>
<dbReference type="SUPFAM" id="SSF111331">
    <property type="entry name" value="NAD kinase/diacylglycerol kinase-like"/>
    <property type="match status" value="1"/>
</dbReference>
<evidence type="ECO:0000256" key="1">
    <source>
        <dbReference type="ARBA" id="ARBA00022679"/>
    </source>
</evidence>
<evidence type="ECO:0000256" key="3">
    <source>
        <dbReference type="ARBA" id="ARBA00022777"/>
    </source>
</evidence>
<evidence type="ECO:0000313" key="7">
    <source>
        <dbReference type="Proteomes" id="UP000704467"/>
    </source>
</evidence>
<dbReference type="PANTHER" id="PTHR12358">
    <property type="entry name" value="SPHINGOSINE KINASE"/>
    <property type="match status" value="1"/>
</dbReference>
<keyword evidence="3 6" id="KW-0418">Kinase</keyword>
<dbReference type="InterPro" id="IPR001206">
    <property type="entry name" value="Diacylglycerol_kinase_cat_dom"/>
</dbReference>
<sequence length="299" mass="32895">MAKTTKRRALLIVNPHARNGKGFGGHMRTELERGGLELFEHQPREGETISDVILRERDHDLVVVGGGDGSLNAAAKGLMDTGMPLAILPLGTANDFARTVGIPPDPVEAARQLATYKVHPIDLGEVNGHLYFNVASIGFSAELAQQLSADAKKKWGKLGYGIVAARILMRSELFTAYLEHDGITEQIKTLQVSVGNGKFYGGGMAVEKDAAIDDGKLDFYSLEVDHWWHLLRLLPSLRRGTQSKWHDVRAFPTTEVIIRTKKPRAVNTDGELSTWTPAHFKLHRRAINALIPAPSARSR</sequence>
<evidence type="ECO:0000256" key="2">
    <source>
        <dbReference type="ARBA" id="ARBA00022741"/>
    </source>
</evidence>
<dbReference type="Pfam" id="PF19279">
    <property type="entry name" value="YegS_C"/>
    <property type="match status" value="1"/>
</dbReference>
<name>A0ABX1DJ97_9HYPH</name>
<keyword evidence="1" id="KW-0808">Transferase</keyword>
<dbReference type="EMBL" id="JAAVLN010000001">
    <property type="protein sequence ID" value="NKC02851.1"/>
    <property type="molecule type" value="Genomic_DNA"/>
</dbReference>
<dbReference type="NCBIfam" id="TIGR00147">
    <property type="entry name" value="YegS/Rv2252/BmrU family lipid kinase"/>
    <property type="match status" value="1"/>
</dbReference>
<accession>A0ABX1DJ97</accession>
<keyword evidence="4" id="KW-0067">ATP-binding</keyword>
<dbReference type="Proteomes" id="UP000704467">
    <property type="component" value="Unassembled WGS sequence"/>
</dbReference>
<comment type="caution">
    <text evidence="6">The sequence shown here is derived from an EMBL/GenBank/DDBJ whole genome shotgun (WGS) entry which is preliminary data.</text>
</comment>
<organism evidence="6 7">
    <name type="scientific">Brucella haematophila</name>
    <dbReference type="NCBI Taxonomy" id="419474"/>
    <lineage>
        <taxon>Bacteria</taxon>
        <taxon>Pseudomonadati</taxon>
        <taxon>Pseudomonadota</taxon>
        <taxon>Alphaproteobacteria</taxon>
        <taxon>Hyphomicrobiales</taxon>
        <taxon>Brucellaceae</taxon>
        <taxon>Brucella/Ochrobactrum group</taxon>
        <taxon>Brucella</taxon>
    </lineage>
</organism>
<proteinExistence type="predicted"/>
<dbReference type="InterPro" id="IPR050187">
    <property type="entry name" value="Lipid_Phosphate_FormReg"/>
</dbReference>
<evidence type="ECO:0000313" key="6">
    <source>
        <dbReference type="EMBL" id="NKC02851.1"/>
    </source>
</evidence>
<gene>
    <name evidence="6" type="ORF">HED55_04180</name>
</gene>
<dbReference type="Gene3D" id="2.60.200.40">
    <property type="match status" value="1"/>
</dbReference>
<dbReference type="PROSITE" id="PS50146">
    <property type="entry name" value="DAGK"/>
    <property type="match status" value="1"/>
</dbReference>
<evidence type="ECO:0000259" key="5">
    <source>
        <dbReference type="PROSITE" id="PS50146"/>
    </source>
</evidence>
<evidence type="ECO:0000256" key="4">
    <source>
        <dbReference type="ARBA" id="ARBA00022840"/>
    </source>
</evidence>
<dbReference type="InterPro" id="IPR005218">
    <property type="entry name" value="Diacylglycerol/lipid_kinase"/>
</dbReference>
<keyword evidence="2" id="KW-0547">Nucleotide-binding</keyword>
<keyword evidence="7" id="KW-1185">Reference proteome</keyword>
<dbReference type="RefSeq" id="WP_138785055.1">
    <property type="nucleotide sequence ID" value="NZ_JBHEEQ010000007.1"/>
</dbReference>
<dbReference type="PANTHER" id="PTHR12358:SF54">
    <property type="entry name" value="SPHINGOSINE KINASE RELATED PROTEIN"/>
    <property type="match status" value="1"/>
</dbReference>
<dbReference type="GO" id="GO:0016301">
    <property type="term" value="F:kinase activity"/>
    <property type="evidence" value="ECO:0007669"/>
    <property type="project" value="UniProtKB-KW"/>
</dbReference>
<protein>
    <submittedName>
        <fullName evidence="6">Lipid kinase</fullName>
    </submittedName>
</protein>
<dbReference type="NCBIfam" id="NF009604">
    <property type="entry name" value="PRK13057.1"/>
    <property type="match status" value="1"/>
</dbReference>